<comment type="cofactor">
    <cofactor evidence="1">
        <name>Zn(2+)</name>
        <dbReference type="ChEBI" id="CHEBI:29105"/>
    </cofactor>
</comment>
<dbReference type="Gene3D" id="3.40.630.10">
    <property type="entry name" value="Zn peptidases"/>
    <property type="match status" value="1"/>
</dbReference>
<dbReference type="InterPro" id="IPR002933">
    <property type="entry name" value="Peptidase_M20"/>
</dbReference>
<proteinExistence type="predicted"/>
<dbReference type="Gene3D" id="3.30.70.360">
    <property type="match status" value="1"/>
</dbReference>
<sequence length="360" mass="39517">MEASEKIKEAALLLLKDLIKTPSFSKEEAHTAAMIGSFFQLNGIPYHRKGNNIWAVNRHFDPLLPTLLLNSHHDTVKPNKGYTRDPFNPVVEKGKLYGLGSNDAGGCLVSLIATFTYYYDQHLPCNLIMAATAEEEISGKNGIESILPELPPLELAIVGEPTEMHMAVAEKGLMVIDAIVSGKAGHAARDEGINAIYEALDDLTAIRHFKFKRQSGYLGPSKVTATVIQAGSQHNVVPDQCTYTLDVRLTDAYSHQEALDELEAVLKAKLVPRSLRLKSSHIDPAHPIVRAGEKLGMKSFGSPTLSDQALIPYPSIKIGPGDSARSHTPDEFIWVEEIHEGIALYIKLLQAYFSTIKNTK</sequence>
<evidence type="ECO:0000259" key="6">
    <source>
        <dbReference type="Pfam" id="PF07687"/>
    </source>
</evidence>
<evidence type="ECO:0000256" key="2">
    <source>
        <dbReference type="ARBA" id="ARBA00022723"/>
    </source>
</evidence>
<dbReference type="PROSITE" id="PS00758">
    <property type="entry name" value="ARGE_DAPE_CPG2_1"/>
    <property type="match status" value="1"/>
</dbReference>
<dbReference type="Proteomes" id="UP001595818">
    <property type="component" value="Unassembled WGS sequence"/>
</dbReference>
<protein>
    <submittedName>
        <fullName evidence="7">M20 family metallo-hydrolase</fullName>
    </submittedName>
</protein>
<dbReference type="InterPro" id="IPR011650">
    <property type="entry name" value="Peptidase_M20_dimer"/>
</dbReference>
<evidence type="ECO:0000256" key="5">
    <source>
        <dbReference type="ARBA" id="ARBA00023285"/>
    </source>
</evidence>
<keyword evidence="8" id="KW-1185">Reference proteome</keyword>
<dbReference type="InterPro" id="IPR050072">
    <property type="entry name" value="Peptidase_M20A"/>
</dbReference>
<dbReference type="CDD" id="cd05651">
    <property type="entry name" value="M20_ArgE_DapE-like"/>
    <property type="match status" value="1"/>
</dbReference>
<feature type="domain" description="Peptidase M20 dimerisation" evidence="6">
    <location>
        <begin position="168"/>
        <end position="271"/>
    </location>
</feature>
<keyword evidence="5" id="KW-0170">Cobalt</keyword>
<dbReference type="Pfam" id="PF07687">
    <property type="entry name" value="M20_dimer"/>
    <property type="match status" value="1"/>
</dbReference>
<evidence type="ECO:0000313" key="8">
    <source>
        <dbReference type="Proteomes" id="UP001595818"/>
    </source>
</evidence>
<organism evidence="7 8">
    <name type="scientific">Negadavirga shengliensis</name>
    <dbReference type="NCBI Taxonomy" id="1389218"/>
    <lineage>
        <taxon>Bacteria</taxon>
        <taxon>Pseudomonadati</taxon>
        <taxon>Bacteroidota</taxon>
        <taxon>Cytophagia</taxon>
        <taxon>Cytophagales</taxon>
        <taxon>Cyclobacteriaceae</taxon>
        <taxon>Negadavirga</taxon>
    </lineage>
</organism>
<evidence type="ECO:0000256" key="3">
    <source>
        <dbReference type="ARBA" id="ARBA00022801"/>
    </source>
</evidence>
<dbReference type="SUPFAM" id="SSF53187">
    <property type="entry name" value="Zn-dependent exopeptidases"/>
    <property type="match status" value="1"/>
</dbReference>
<dbReference type="InterPro" id="IPR036264">
    <property type="entry name" value="Bact_exopeptidase_dim_dom"/>
</dbReference>
<dbReference type="Pfam" id="PF01546">
    <property type="entry name" value="Peptidase_M20"/>
    <property type="match status" value="1"/>
</dbReference>
<accession>A0ABV9T021</accession>
<keyword evidence="2" id="KW-0479">Metal-binding</keyword>
<name>A0ABV9T021_9BACT</name>
<reference evidence="8" key="1">
    <citation type="journal article" date="2019" name="Int. J. Syst. Evol. Microbiol.">
        <title>The Global Catalogue of Microorganisms (GCM) 10K type strain sequencing project: providing services to taxonomists for standard genome sequencing and annotation.</title>
        <authorList>
            <consortium name="The Broad Institute Genomics Platform"/>
            <consortium name="The Broad Institute Genome Sequencing Center for Infectious Disease"/>
            <person name="Wu L."/>
            <person name="Ma J."/>
        </authorList>
    </citation>
    <scope>NUCLEOTIDE SEQUENCE [LARGE SCALE GENOMIC DNA]</scope>
    <source>
        <strain evidence="8">CGMCC 4.7466</strain>
    </source>
</reference>
<evidence type="ECO:0000313" key="7">
    <source>
        <dbReference type="EMBL" id="MFC4871817.1"/>
    </source>
</evidence>
<evidence type="ECO:0000256" key="4">
    <source>
        <dbReference type="ARBA" id="ARBA00022833"/>
    </source>
</evidence>
<comment type="caution">
    <text evidence="7">The sequence shown here is derived from an EMBL/GenBank/DDBJ whole genome shotgun (WGS) entry which is preliminary data.</text>
</comment>
<evidence type="ECO:0000256" key="1">
    <source>
        <dbReference type="ARBA" id="ARBA00001947"/>
    </source>
</evidence>
<dbReference type="InterPro" id="IPR001261">
    <property type="entry name" value="ArgE/DapE_CS"/>
</dbReference>
<keyword evidence="3" id="KW-0378">Hydrolase</keyword>
<gene>
    <name evidence="7" type="ORF">ACFPFU_08980</name>
</gene>
<dbReference type="SUPFAM" id="SSF55031">
    <property type="entry name" value="Bacterial exopeptidase dimerisation domain"/>
    <property type="match status" value="1"/>
</dbReference>
<dbReference type="PANTHER" id="PTHR43808">
    <property type="entry name" value="ACETYLORNITHINE DEACETYLASE"/>
    <property type="match status" value="1"/>
</dbReference>
<dbReference type="PANTHER" id="PTHR43808:SF31">
    <property type="entry name" value="N-ACETYL-L-CITRULLINE DEACETYLASE"/>
    <property type="match status" value="1"/>
</dbReference>
<dbReference type="EMBL" id="JBHSJJ010000004">
    <property type="protein sequence ID" value="MFC4871817.1"/>
    <property type="molecule type" value="Genomic_DNA"/>
</dbReference>
<dbReference type="RefSeq" id="WP_377063644.1">
    <property type="nucleotide sequence ID" value="NZ_JBHSJJ010000004.1"/>
</dbReference>
<keyword evidence="4" id="KW-0862">Zinc</keyword>